<comment type="caution">
    <text evidence="3">The sequence shown here is derived from an EMBL/GenBank/DDBJ whole genome shotgun (WGS) entry which is preliminary data.</text>
</comment>
<dbReference type="PANTHER" id="PTHR33745">
    <property type="entry name" value="RSBT ANTAGONIST PROTEIN RSBS-RELATED"/>
    <property type="match status" value="1"/>
</dbReference>
<evidence type="ECO:0000256" key="1">
    <source>
        <dbReference type="ARBA" id="ARBA00022553"/>
    </source>
</evidence>
<evidence type="ECO:0000313" key="4">
    <source>
        <dbReference type="Proteomes" id="UP001597109"/>
    </source>
</evidence>
<gene>
    <name evidence="3" type="ORF">ACFQ1X_12205</name>
</gene>
<evidence type="ECO:0000313" key="3">
    <source>
        <dbReference type="EMBL" id="MFD1032193.1"/>
    </source>
</evidence>
<accession>A0ABW3LFC2</accession>
<dbReference type="InterPro" id="IPR036513">
    <property type="entry name" value="STAS_dom_sf"/>
</dbReference>
<name>A0ABW3LFC2_9BACL</name>
<proteinExistence type="predicted"/>
<dbReference type="RefSeq" id="WP_379082739.1">
    <property type="nucleotide sequence ID" value="NZ_JBHTKI010000019.1"/>
</dbReference>
<dbReference type="SUPFAM" id="SSF52091">
    <property type="entry name" value="SpoIIaa-like"/>
    <property type="match status" value="1"/>
</dbReference>
<dbReference type="InterPro" id="IPR051932">
    <property type="entry name" value="Bact_StressResp_Reg"/>
</dbReference>
<sequence length="278" mass="31705">MGQKSTELYNYLMENKEMMTEEWLASREKKDGSMYSSNVSPQIAEQLKHQNTAFIEAVTSVFISEEEEEFLGALENWVETIATARARQAVPLHEVISQIRVFRGIYWGYVRKYFLKENDANSEDALNWAEVLNNSFDYIIERFALRHYEADQRMIENQKQMIYELSSPVIPIKKGVGILPLVGDIDTHRAKIILETALEESTNQQLHTLYIDLSAVAIIDTMVAQQIFQVMSSLKIIGVKSVLSGIRPEIAQTAITLGIDFKDIKVHANLMRALETLA</sequence>
<keyword evidence="4" id="KW-1185">Reference proteome</keyword>
<dbReference type="InterPro" id="IPR025751">
    <property type="entry name" value="RsbRD_N_dom"/>
</dbReference>
<dbReference type="PANTHER" id="PTHR33745:SF3">
    <property type="entry name" value="RSBT CO-ANTAGONIST PROTEIN RSBRC"/>
    <property type="match status" value="1"/>
</dbReference>
<evidence type="ECO:0000259" key="2">
    <source>
        <dbReference type="PROSITE" id="PS50801"/>
    </source>
</evidence>
<dbReference type="InterPro" id="IPR002645">
    <property type="entry name" value="STAS_dom"/>
</dbReference>
<dbReference type="Gene3D" id="1.10.490.70">
    <property type="entry name" value="Histidine kinase N-terminal domain"/>
    <property type="match status" value="1"/>
</dbReference>
<dbReference type="Pfam" id="PF14361">
    <property type="entry name" value="RsbRD_N"/>
    <property type="match status" value="1"/>
</dbReference>
<dbReference type="PROSITE" id="PS50801">
    <property type="entry name" value="STAS"/>
    <property type="match status" value="1"/>
</dbReference>
<organism evidence="3 4">
    <name type="scientific">Metaplanococcus flavidus</name>
    <dbReference type="NCBI Taxonomy" id="569883"/>
    <lineage>
        <taxon>Bacteria</taxon>
        <taxon>Bacillati</taxon>
        <taxon>Bacillota</taxon>
        <taxon>Bacilli</taxon>
        <taxon>Bacillales</taxon>
        <taxon>Caryophanaceae</taxon>
        <taxon>Metaplanococcus</taxon>
    </lineage>
</organism>
<protein>
    <submittedName>
        <fullName evidence="3">STAS domain-containing protein</fullName>
    </submittedName>
</protein>
<dbReference type="EMBL" id="JBHTKI010000019">
    <property type="protein sequence ID" value="MFD1032193.1"/>
    <property type="molecule type" value="Genomic_DNA"/>
</dbReference>
<dbReference type="Proteomes" id="UP001597109">
    <property type="component" value="Unassembled WGS sequence"/>
</dbReference>
<dbReference type="Pfam" id="PF01740">
    <property type="entry name" value="STAS"/>
    <property type="match status" value="1"/>
</dbReference>
<reference evidence="4" key="1">
    <citation type="journal article" date="2019" name="Int. J. Syst. Evol. Microbiol.">
        <title>The Global Catalogue of Microorganisms (GCM) 10K type strain sequencing project: providing services to taxonomists for standard genome sequencing and annotation.</title>
        <authorList>
            <consortium name="The Broad Institute Genomics Platform"/>
            <consortium name="The Broad Institute Genome Sequencing Center for Infectious Disease"/>
            <person name="Wu L."/>
            <person name="Ma J."/>
        </authorList>
    </citation>
    <scope>NUCLEOTIDE SEQUENCE [LARGE SCALE GENOMIC DNA]</scope>
    <source>
        <strain evidence="4">CCUG 56756</strain>
    </source>
</reference>
<keyword evidence="1" id="KW-0597">Phosphoprotein</keyword>
<feature type="domain" description="STAS" evidence="2">
    <location>
        <begin position="166"/>
        <end position="277"/>
    </location>
</feature>
<dbReference type="Gene3D" id="3.30.750.24">
    <property type="entry name" value="STAS domain"/>
    <property type="match status" value="1"/>
</dbReference>
<dbReference type="CDD" id="cd07041">
    <property type="entry name" value="STAS_RsbR_RsbS_like"/>
    <property type="match status" value="1"/>
</dbReference>